<gene>
    <name evidence="2" type="ORF">AVDCRST_MAG01-01-4284</name>
</gene>
<accession>A0A6J4QLN9</accession>
<feature type="region of interest" description="Disordered" evidence="1">
    <location>
        <begin position="1"/>
        <end position="50"/>
    </location>
</feature>
<protein>
    <submittedName>
        <fullName evidence="2">Uncharacterized protein</fullName>
    </submittedName>
</protein>
<feature type="compositionally biased region" description="Basic and acidic residues" evidence="1">
    <location>
        <begin position="63"/>
        <end position="80"/>
    </location>
</feature>
<sequence>AERRTREGRRTLVRRPLHPRRPRSREQPRLPGLRGPRTGRHGGHPRARELQRVVAVVHLRLYREGVGRPRRDLRGREGRRPLLGMGDVQGRPAWHTLGGPARPRDRDPDPTRKGRARAGDMVRDERPSARDAARRLSPDGEGRRRGGPL</sequence>
<feature type="compositionally biased region" description="Basic and acidic residues" evidence="1">
    <location>
        <begin position="102"/>
        <end position="149"/>
    </location>
</feature>
<dbReference type="AlphaFoldDB" id="A0A6J4QLN9"/>
<evidence type="ECO:0000313" key="2">
    <source>
        <dbReference type="EMBL" id="CAA9448054.1"/>
    </source>
</evidence>
<dbReference type="EMBL" id="CADCUW010000555">
    <property type="protein sequence ID" value="CAA9448054.1"/>
    <property type="molecule type" value="Genomic_DNA"/>
</dbReference>
<feature type="region of interest" description="Disordered" evidence="1">
    <location>
        <begin position="63"/>
        <end position="149"/>
    </location>
</feature>
<feature type="non-terminal residue" evidence="2">
    <location>
        <position position="149"/>
    </location>
</feature>
<feature type="compositionally biased region" description="Basic residues" evidence="1">
    <location>
        <begin position="11"/>
        <end position="23"/>
    </location>
</feature>
<name>A0A6J4QLN9_9ACTN</name>
<evidence type="ECO:0000256" key="1">
    <source>
        <dbReference type="SAM" id="MobiDB-lite"/>
    </source>
</evidence>
<feature type="non-terminal residue" evidence="2">
    <location>
        <position position="1"/>
    </location>
</feature>
<reference evidence="2" key="1">
    <citation type="submission" date="2020-02" db="EMBL/GenBank/DDBJ databases">
        <authorList>
            <person name="Meier V. D."/>
        </authorList>
    </citation>
    <scope>NUCLEOTIDE SEQUENCE</scope>
    <source>
        <strain evidence="2">AVDCRST_MAG01</strain>
    </source>
</reference>
<proteinExistence type="predicted"/>
<organism evidence="2">
    <name type="scientific">uncultured Rubrobacteraceae bacterium</name>
    <dbReference type="NCBI Taxonomy" id="349277"/>
    <lineage>
        <taxon>Bacteria</taxon>
        <taxon>Bacillati</taxon>
        <taxon>Actinomycetota</taxon>
        <taxon>Rubrobacteria</taxon>
        <taxon>Rubrobacterales</taxon>
        <taxon>Rubrobacteraceae</taxon>
        <taxon>environmental samples</taxon>
    </lineage>
</organism>
<feature type="compositionally biased region" description="Basic and acidic residues" evidence="1">
    <location>
        <begin position="1"/>
        <end position="10"/>
    </location>
</feature>